<dbReference type="InterPro" id="IPR007110">
    <property type="entry name" value="Ig-like_dom"/>
</dbReference>
<feature type="compositionally biased region" description="Low complexity" evidence="7">
    <location>
        <begin position="911"/>
        <end position="922"/>
    </location>
</feature>
<dbReference type="Pfam" id="PF13927">
    <property type="entry name" value="Ig_3"/>
    <property type="match status" value="1"/>
</dbReference>
<accession>T1KEF4</accession>
<feature type="transmembrane region" description="Helical" evidence="8">
    <location>
        <begin position="12"/>
        <end position="31"/>
    </location>
</feature>
<evidence type="ECO:0000259" key="10">
    <source>
        <dbReference type="PROSITE" id="PS50853"/>
    </source>
</evidence>
<dbReference type="SMART" id="SM00060">
    <property type="entry name" value="FN3"/>
    <property type="match status" value="1"/>
</dbReference>
<dbReference type="GO" id="GO:0016020">
    <property type="term" value="C:membrane"/>
    <property type="evidence" value="ECO:0007669"/>
    <property type="project" value="UniProtKB-SubCell"/>
</dbReference>
<feature type="region of interest" description="Disordered" evidence="7">
    <location>
        <begin position="895"/>
        <end position="935"/>
    </location>
</feature>
<gene>
    <name evidence="11" type="primary">107363019</name>
</gene>
<dbReference type="Pfam" id="PF07686">
    <property type="entry name" value="V-set"/>
    <property type="match status" value="1"/>
</dbReference>
<keyword evidence="12" id="KW-1185">Reference proteome</keyword>
<organism evidence="11 12">
    <name type="scientific">Tetranychus urticae</name>
    <name type="common">Two-spotted spider mite</name>
    <dbReference type="NCBI Taxonomy" id="32264"/>
    <lineage>
        <taxon>Eukaryota</taxon>
        <taxon>Metazoa</taxon>
        <taxon>Ecdysozoa</taxon>
        <taxon>Arthropoda</taxon>
        <taxon>Chelicerata</taxon>
        <taxon>Arachnida</taxon>
        <taxon>Acari</taxon>
        <taxon>Acariformes</taxon>
        <taxon>Trombidiformes</taxon>
        <taxon>Prostigmata</taxon>
        <taxon>Eleutherengona</taxon>
        <taxon>Raphignathae</taxon>
        <taxon>Tetranychoidea</taxon>
        <taxon>Tetranychidae</taxon>
        <taxon>Tetranychus</taxon>
    </lineage>
</organism>
<feature type="domain" description="Fibronectin type-III" evidence="10">
    <location>
        <begin position="549"/>
        <end position="643"/>
    </location>
</feature>
<dbReference type="eggNOG" id="KOG3515">
    <property type="taxonomic scope" value="Eukaryota"/>
</dbReference>
<keyword evidence="4 8" id="KW-1133">Transmembrane helix</keyword>
<dbReference type="GO" id="GO:0030154">
    <property type="term" value="P:cell differentiation"/>
    <property type="evidence" value="ECO:0007669"/>
    <property type="project" value="UniProtKB-ARBA"/>
</dbReference>
<evidence type="ECO:0000256" key="5">
    <source>
        <dbReference type="ARBA" id="ARBA00023136"/>
    </source>
</evidence>
<dbReference type="Pfam" id="PF00041">
    <property type="entry name" value="fn3"/>
    <property type="match status" value="1"/>
</dbReference>
<dbReference type="EnsemblMetazoa" id="tetur09g06440.1">
    <property type="protein sequence ID" value="tetur09g06440.1"/>
    <property type="gene ID" value="tetur09g06440"/>
</dbReference>
<dbReference type="HOGENOM" id="CLU_290090_0_0_1"/>
<dbReference type="PANTHER" id="PTHR23278:SF19">
    <property type="entry name" value="OBSCURIN"/>
    <property type="match status" value="1"/>
</dbReference>
<evidence type="ECO:0000256" key="1">
    <source>
        <dbReference type="ARBA" id="ARBA00004167"/>
    </source>
</evidence>
<dbReference type="STRING" id="32264.T1KEF4"/>
<sequence length="1056" mass="116186">MCLTMDLKYVHVTVFVIIILFEFTSSTATFSSHDDKLFIENVIGVAGGKVSLPCNITPPTLDDAVSLILWYKDESTTPIYSLDARKGKLDQARHASSEILSSRSYMNIDRKPATFSLEQLQEDDAGEYRCRVDFKKERTRNFVVYLKILVPPEKPIITDFKSGEPLTSLIGPFNEGDKLTLNCEVSGGKPRPSLTWWRESVLLDDSYETLASGIIRNTLEIASLQRHDLMAVLNCQASNNNISSPQVSSVTVDLNFRPLLVKIQGDNKAFSSGKPGEVTCQAAGSRPAPTITWWLGTTRLKKTREKHSADGNITTSILTFKPSPDDTGKHLFCRAENPLIPASALEDSWKLTIHYVPQLTLRLGNKLRHSHIQAGNDVYFECIIRANPKVTEIRWWFEGKELHTNTSAGVIVSNQSLVLQKVQRSHRGRYTCTALNSEGEGESKAVHLRVQFAPVCKERQKALYGAARMEAVKIKCDLESDPPEVNFAWSFNNSNENIELTNHLSEGASSIVTYIPKTEYDYGTLFCWGKNSVGSQLEPCIFTVIPAGPPDPLKNCSLANSSEDSLRVECTEGYDGGLMQHFTLEVYDSYFPVDLKANISSNWPSFTVKGLPPGTTFTLKIYSVNSKGASLPETLVASTLAQPESANQTGKGQVWQLTASPFLLILITIVTIIVVLALLIIMVLKICPSSPRIRKSQQTVADEKESKLGTPLRKPEETFDVCTCNETDDKCPDIIPDIGLTGSEVLTRNGDLKDETINEKLDNPLTTPLLSNPCQPSYNNSINCHLMETGHQLNHWRSTCNPNAVSNLVSPTSQSNNLTNSGSTLDNNGQSLSMKGIIINNNNNNSNNNANNNCNNTGQSNYCGPINSTNAIHLTDYNSSSSMKVPFSNHPYLHHHQAHHTISQSPINRLSSQQSMTSDSPSLYQSHNNNHSLQSTITNSNTVTILTSSLSSNQPIVTSSSSSLSSLTGNPTATVTTTGTAQGSSYYLNNLTSLQGSGSTVNNANLHADVYPVNNLSHQPQHFATLSYPRRVRVLPSNTFTIRSTDDIDSHHHTDV</sequence>
<dbReference type="OMA" id="MRGHHET"/>
<dbReference type="PANTHER" id="PTHR23278">
    <property type="entry name" value="SIDESTEP PROTEIN"/>
    <property type="match status" value="1"/>
</dbReference>
<evidence type="ECO:0000256" key="6">
    <source>
        <dbReference type="ARBA" id="ARBA00023157"/>
    </source>
</evidence>
<evidence type="ECO:0000256" key="2">
    <source>
        <dbReference type="ARBA" id="ARBA00022692"/>
    </source>
</evidence>
<dbReference type="OrthoDB" id="10006996at2759"/>
<evidence type="ECO:0000256" key="7">
    <source>
        <dbReference type="SAM" id="MobiDB-lite"/>
    </source>
</evidence>
<dbReference type="SMART" id="SM00409">
    <property type="entry name" value="IG"/>
    <property type="match status" value="4"/>
</dbReference>
<dbReference type="CDD" id="cd00063">
    <property type="entry name" value="FN3"/>
    <property type="match status" value="1"/>
</dbReference>
<dbReference type="InterPro" id="IPR013106">
    <property type="entry name" value="Ig_V-set"/>
</dbReference>
<evidence type="ECO:0000313" key="12">
    <source>
        <dbReference type="Proteomes" id="UP000015104"/>
    </source>
</evidence>
<feature type="compositionally biased region" description="Polar residues" evidence="7">
    <location>
        <begin position="923"/>
        <end position="935"/>
    </location>
</feature>
<reference evidence="12" key="1">
    <citation type="submission" date="2011-08" db="EMBL/GenBank/DDBJ databases">
        <authorList>
            <person name="Rombauts S."/>
        </authorList>
    </citation>
    <scope>NUCLEOTIDE SEQUENCE</scope>
    <source>
        <strain evidence="12">London</strain>
    </source>
</reference>
<feature type="region of interest" description="Disordered" evidence="7">
    <location>
        <begin position="951"/>
        <end position="980"/>
    </location>
</feature>
<evidence type="ECO:0000256" key="8">
    <source>
        <dbReference type="SAM" id="Phobius"/>
    </source>
</evidence>
<dbReference type="InterPro" id="IPR003598">
    <property type="entry name" value="Ig_sub2"/>
</dbReference>
<proteinExistence type="predicted"/>
<evidence type="ECO:0000256" key="4">
    <source>
        <dbReference type="ARBA" id="ARBA00022989"/>
    </source>
</evidence>
<protein>
    <recommendedName>
        <fullName evidence="13">Nephrin</fullName>
    </recommendedName>
</protein>
<evidence type="ECO:0008006" key="13">
    <source>
        <dbReference type="Google" id="ProtNLM"/>
    </source>
</evidence>
<name>T1KEF4_TETUR</name>
<feature type="domain" description="Ig-like" evidence="9">
    <location>
        <begin position="47"/>
        <end position="141"/>
    </location>
</feature>
<dbReference type="InterPro" id="IPR013783">
    <property type="entry name" value="Ig-like_fold"/>
</dbReference>
<dbReference type="InterPro" id="IPR013162">
    <property type="entry name" value="CD80_C2-set"/>
</dbReference>
<dbReference type="Gene3D" id="2.60.40.10">
    <property type="entry name" value="Immunoglobulins"/>
    <property type="match status" value="6"/>
</dbReference>
<dbReference type="InterPro" id="IPR013098">
    <property type="entry name" value="Ig_I-set"/>
</dbReference>
<dbReference type="EMBL" id="CAEY01002034">
    <property type="status" value="NOT_ANNOTATED_CDS"/>
    <property type="molecule type" value="Genomic_DNA"/>
</dbReference>
<evidence type="ECO:0000313" key="11">
    <source>
        <dbReference type="EnsemblMetazoa" id="tetur09g06440.1"/>
    </source>
</evidence>
<feature type="compositionally biased region" description="Low complexity" evidence="7">
    <location>
        <begin position="959"/>
        <end position="980"/>
    </location>
</feature>
<keyword evidence="5 8" id="KW-0472">Membrane</keyword>
<dbReference type="AlphaFoldDB" id="T1KEF4"/>
<evidence type="ECO:0000256" key="3">
    <source>
        <dbReference type="ARBA" id="ARBA00022737"/>
    </source>
</evidence>
<dbReference type="GO" id="GO:0009653">
    <property type="term" value="P:anatomical structure morphogenesis"/>
    <property type="evidence" value="ECO:0007669"/>
    <property type="project" value="UniProtKB-ARBA"/>
</dbReference>
<feature type="domain" description="Ig-like" evidence="9">
    <location>
        <begin position="357"/>
        <end position="447"/>
    </location>
</feature>
<feature type="domain" description="Ig-like" evidence="9">
    <location>
        <begin position="258"/>
        <end position="352"/>
    </location>
</feature>
<dbReference type="InterPro" id="IPR003961">
    <property type="entry name" value="FN3_dom"/>
</dbReference>
<dbReference type="Pfam" id="PF08205">
    <property type="entry name" value="C2-set_2"/>
    <property type="match status" value="1"/>
</dbReference>
<reference evidence="11" key="2">
    <citation type="submission" date="2015-06" db="UniProtKB">
        <authorList>
            <consortium name="EnsemblMetazoa"/>
        </authorList>
    </citation>
    <scope>IDENTIFICATION</scope>
</reference>
<dbReference type="KEGG" id="tut:107363019"/>
<evidence type="ECO:0000259" key="9">
    <source>
        <dbReference type="PROSITE" id="PS50835"/>
    </source>
</evidence>
<dbReference type="InterPro" id="IPR036116">
    <property type="entry name" value="FN3_sf"/>
</dbReference>
<dbReference type="PROSITE" id="PS50835">
    <property type="entry name" value="IG_LIKE"/>
    <property type="match status" value="5"/>
</dbReference>
<keyword evidence="6" id="KW-1015">Disulfide bond</keyword>
<dbReference type="SMART" id="SM00408">
    <property type="entry name" value="IGc2"/>
    <property type="match status" value="4"/>
</dbReference>
<keyword evidence="3" id="KW-0677">Repeat</keyword>
<keyword evidence="2 8" id="KW-0812">Transmembrane</keyword>
<dbReference type="PROSITE" id="PS50853">
    <property type="entry name" value="FN3"/>
    <property type="match status" value="1"/>
</dbReference>
<feature type="compositionally biased region" description="Polar residues" evidence="7">
    <location>
        <begin position="900"/>
        <end position="910"/>
    </location>
</feature>
<dbReference type="Pfam" id="PF07679">
    <property type="entry name" value="I-set"/>
    <property type="match status" value="1"/>
</dbReference>
<feature type="domain" description="Ig-like" evidence="9">
    <location>
        <begin position="165"/>
        <end position="251"/>
    </location>
</feature>
<dbReference type="InterPro" id="IPR036179">
    <property type="entry name" value="Ig-like_dom_sf"/>
</dbReference>
<feature type="transmembrane region" description="Helical" evidence="8">
    <location>
        <begin position="662"/>
        <end position="684"/>
    </location>
</feature>
<dbReference type="Proteomes" id="UP000015104">
    <property type="component" value="Unassembled WGS sequence"/>
</dbReference>
<feature type="domain" description="Ig-like" evidence="9">
    <location>
        <begin position="454"/>
        <end position="527"/>
    </location>
</feature>
<dbReference type="SUPFAM" id="SSF48726">
    <property type="entry name" value="Immunoglobulin"/>
    <property type="match status" value="5"/>
</dbReference>
<dbReference type="SUPFAM" id="SSF49265">
    <property type="entry name" value="Fibronectin type III"/>
    <property type="match status" value="1"/>
</dbReference>
<comment type="subcellular location">
    <subcellularLocation>
        <location evidence="1">Membrane</location>
        <topology evidence="1">Single-pass membrane protein</topology>
    </subcellularLocation>
</comment>
<dbReference type="InterPro" id="IPR003599">
    <property type="entry name" value="Ig_sub"/>
</dbReference>